<evidence type="ECO:0000313" key="6">
    <source>
        <dbReference type="Proteomes" id="UP001364890"/>
    </source>
</evidence>
<dbReference type="PROSITE" id="PS50995">
    <property type="entry name" value="HTH_MARR_2"/>
    <property type="match status" value="1"/>
</dbReference>
<organism evidence="5 6">
    <name type="scientific">Psychrobacillus mangrovi</name>
    <dbReference type="NCBI Taxonomy" id="3117745"/>
    <lineage>
        <taxon>Bacteria</taxon>
        <taxon>Bacillati</taxon>
        <taxon>Bacillota</taxon>
        <taxon>Bacilli</taxon>
        <taxon>Bacillales</taxon>
        <taxon>Bacillaceae</taxon>
        <taxon>Psychrobacillus</taxon>
    </lineage>
</organism>
<evidence type="ECO:0000313" key="5">
    <source>
        <dbReference type="EMBL" id="MEI4768185.1"/>
    </source>
</evidence>
<dbReference type="RefSeq" id="WP_336495741.1">
    <property type="nucleotide sequence ID" value="NZ_JBAWSY010000001.1"/>
</dbReference>
<sequence>MENKRELFQVLTRRFGLLNKNCCSIGTVEISTIQSHILYEIDKQHEPSMQQIADTLAMDITTFSRQIQTLAKMELVKKTPSTQDKRVYILSLTVQGKFVATSIDESMNNYLNEVFSHMNEFERETVIRSLELLNKAMSKSNVCCSTMC</sequence>
<evidence type="ECO:0000256" key="3">
    <source>
        <dbReference type="ARBA" id="ARBA00023163"/>
    </source>
</evidence>
<reference evidence="5 6" key="1">
    <citation type="submission" date="2024-01" db="EMBL/GenBank/DDBJ databases">
        <title>Seven novel Bacillus-like species.</title>
        <authorList>
            <person name="Liu G."/>
        </authorList>
    </citation>
    <scope>NUCLEOTIDE SEQUENCE [LARGE SCALE GENOMIC DNA]</scope>
    <source>
        <strain evidence="5 6">FJAT-51614</strain>
    </source>
</reference>
<proteinExistence type="predicted"/>
<keyword evidence="6" id="KW-1185">Reference proteome</keyword>
<accession>A0ABU8EZS2</accession>
<comment type="caution">
    <text evidence="5">The sequence shown here is derived from an EMBL/GenBank/DDBJ whole genome shotgun (WGS) entry which is preliminary data.</text>
</comment>
<dbReference type="Proteomes" id="UP001364890">
    <property type="component" value="Unassembled WGS sequence"/>
</dbReference>
<keyword evidence="2" id="KW-0238">DNA-binding</keyword>
<dbReference type="SMART" id="SM00347">
    <property type="entry name" value="HTH_MARR"/>
    <property type="match status" value="1"/>
</dbReference>
<dbReference type="InterPro" id="IPR000835">
    <property type="entry name" value="HTH_MarR-typ"/>
</dbReference>
<evidence type="ECO:0000256" key="1">
    <source>
        <dbReference type="ARBA" id="ARBA00023015"/>
    </source>
</evidence>
<dbReference type="PANTHER" id="PTHR42756">
    <property type="entry name" value="TRANSCRIPTIONAL REGULATOR, MARR"/>
    <property type="match status" value="1"/>
</dbReference>
<keyword evidence="3" id="KW-0804">Transcription</keyword>
<dbReference type="Gene3D" id="1.10.10.10">
    <property type="entry name" value="Winged helix-like DNA-binding domain superfamily/Winged helix DNA-binding domain"/>
    <property type="match status" value="1"/>
</dbReference>
<dbReference type="EMBL" id="JBAWSY010000001">
    <property type="protein sequence ID" value="MEI4768185.1"/>
    <property type="molecule type" value="Genomic_DNA"/>
</dbReference>
<keyword evidence="1" id="KW-0805">Transcription regulation</keyword>
<dbReference type="InterPro" id="IPR036388">
    <property type="entry name" value="WH-like_DNA-bd_sf"/>
</dbReference>
<gene>
    <name evidence="5" type="ORF">WAX74_00745</name>
</gene>
<feature type="domain" description="HTH marR-type" evidence="4">
    <location>
        <begin position="4"/>
        <end position="135"/>
    </location>
</feature>
<dbReference type="SUPFAM" id="SSF46785">
    <property type="entry name" value="Winged helix' DNA-binding domain"/>
    <property type="match status" value="1"/>
</dbReference>
<name>A0ABU8EZS2_9BACI</name>
<dbReference type="Pfam" id="PF01047">
    <property type="entry name" value="MarR"/>
    <property type="match status" value="1"/>
</dbReference>
<protein>
    <submittedName>
        <fullName evidence="5">MarR family winged helix-turn-helix transcriptional regulator</fullName>
    </submittedName>
</protein>
<dbReference type="PANTHER" id="PTHR42756:SF1">
    <property type="entry name" value="TRANSCRIPTIONAL REPRESSOR OF EMRAB OPERON"/>
    <property type="match status" value="1"/>
</dbReference>
<dbReference type="InterPro" id="IPR036390">
    <property type="entry name" value="WH_DNA-bd_sf"/>
</dbReference>
<evidence type="ECO:0000256" key="2">
    <source>
        <dbReference type="ARBA" id="ARBA00023125"/>
    </source>
</evidence>
<dbReference type="PRINTS" id="PR00598">
    <property type="entry name" value="HTHMARR"/>
</dbReference>
<evidence type="ECO:0000259" key="4">
    <source>
        <dbReference type="PROSITE" id="PS50995"/>
    </source>
</evidence>